<gene>
    <name evidence="5" type="ORF">TTHERM_00301710</name>
</gene>
<protein>
    <submittedName>
        <fullName evidence="5">Serine/Threonine kinase domain protein</fullName>
    </submittedName>
</protein>
<evidence type="ECO:0000313" key="6">
    <source>
        <dbReference type="Proteomes" id="UP000009168"/>
    </source>
</evidence>
<dbReference type="InterPro" id="IPR011009">
    <property type="entry name" value="Kinase-like_dom_sf"/>
</dbReference>
<proteinExistence type="predicted"/>
<sequence length="711" mass="82519">MNRLRQFKDKMHVPLDLKALKKMEKKELFEEQKKQEDSKYNVFYINGNFNEYYREIEILGEGCVGLVKKVERLSDGKIFASKMVKTKDEEEVVLNVIREFKNLRELNHPNIVKVYELYVDETKGRIYTIMELVEAKEMFDVISKLGQYSESVAISIFKQILEAIDYLHENMVCHRDLKPNNILCNEDGTCVKITDFNVSKFAHYDNAHKKASTMEGRKQVLMWTYTGTVAYSAPEIFDGDSYDETVDMWSAGAVLYTMLAGYQPFEEEYVQDLIAKIKSADYTFPKNISENAQDLIKKCLQIDPEKRIKPTEALAHPWILNKQDNTQPLDEVANRLSLNITKLISKFAAYRNLGLIRKTTQRKQTFCPSMLYKMRESPPRNLGIGFLNEEDSNQNKILSNLTIYNFNQLEKQSQQSSTQQFLIHNSSTYVEQTSGYDEQSNQNRFAFAQNQNHQLINSQKYISTGFNVLENIDSQPTSSSEIQSIHNNDDEPYTISPDKSLICQNRSTRNSQQVEQKVMRKRKQAYTNIIHNRYKLNESDQFIVQAMEDDQISNNDLSQTTQDLSESDQILCYKIYNKLNPEYLPPKNRVNSLCEIQTERLSPPRLIQHNPQINTQNNKLNMNSCLQKLNHNMVQNCFQTTLKSKFASILNINEFNCDSSPISYQSLSDSQIKTSKNIKLRESIKDEQIESKKMLELKNVKLQDTSIDAIV</sequence>
<name>I7M3V2_TETTS</name>
<dbReference type="GO" id="GO:0005524">
    <property type="term" value="F:ATP binding"/>
    <property type="evidence" value="ECO:0007669"/>
    <property type="project" value="UniProtKB-KW"/>
</dbReference>
<organism evidence="5 6">
    <name type="scientific">Tetrahymena thermophila (strain SB210)</name>
    <dbReference type="NCBI Taxonomy" id="312017"/>
    <lineage>
        <taxon>Eukaryota</taxon>
        <taxon>Sar</taxon>
        <taxon>Alveolata</taxon>
        <taxon>Ciliophora</taxon>
        <taxon>Intramacronucleata</taxon>
        <taxon>Oligohymenophorea</taxon>
        <taxon>Hymenostomatida</taxon>
        <taxon>Tetrahymenina</taxon>
        <taxon>Tetrahymenidae</taxon>
        <taxon>Tetrahymena</taxon>
    </lineage>
</organism>
<evidence type="ECO:0000313" key="5">
    <source>
        <dbReference type="EMBL" id="EAS04354.1"/>
    </source>
</evidence>
<dbReference type="SUPFAM" id="SSF56112">
    <property type="entry name" value="Protein kinase-like (PK-like)"/>
    <property type="match status" value="1"/>
</dbReference>
<dbReference type="AlphaFoldDB" id="I7M3V2"/>
<comment type="subunit">
    <text evidence="1">Monomer.</text>
</comment>
<dbReference type="PROSITE" id="PS50011">
    <property type="entry name" value="PROTEIN_KINASE_DOM"/>
    <property type="match status" value="1"/>
</dbReference>
<feature type="domain" description="Protein kinase" evidence="4">
    <location>
        <begin position="53"/>
        <end position="319"/>
    </location>
</feature>
<dbReference type="InParanoid" id="I7M3V2"/>
<dbReference type="RefSeq" id="XP_001024599.1">
    <property type="nucleotide sequence ID" value="XM_001024599.1"/>
</dbReference>
<dbReference type="PANTHER" id="PTHR24347">
    <property type="entry name" value="SERINE/THREONINE-PROTEIN KINASE"/>
    <property type="match status" value="1"/>
</dbReference>
<dbReference type="GO" id="GO:0004672">
    <property type="term" value="F:protein kinase activity"/>
    <property type="evidence" value="ECO:0007669"/>
    <property type="project" value="InterPro"/>
</dbReference>
<dbReference type="KEGG" id="tet:TTHERM_00301710"/>
<keyword evidence="6" id="KW-1185">Reference proteome</keyword>
<keyword evidence="5" id="KW-0808">Transferase</keyword>
<dbReference type="eggNOG" id="KOG0583">
    <property type="taxonomic scope" value="Eukaryota"/>
</dbReference>
<dbReference type="InterPro" id="IPR008271">
    <property type="entry name" value="Ser/Thr_kinase_AS"/>
</dbReference>
<evidence type="ECO:0000256" key="2">
    <source>
        <dbReference type="ARBA" id="ARBA00022741"/>
    </source>
</evidence>
<dbReference type="OrthoDB" id="193931at2759"/>
<dbReference type="STRING" id="312017.I7M3V2"/>
<dbReference type="Gene3D" id="1.10.510.10">
    <property type="entry name" value="Transferase(Phosphotransferase) domain 1"/>
    <property type="match status" value="1"/>
</dbReference>
<dbReference type="HOGENOM" id="CLU_026825_0_0_1"/>
<dbReference type="FunFam" id="1.10.510.10:FF:000571">
    <property type="entry name" value="Maternal embryonic leucine zipper kinase"/>
    <property type="match status" value="1"/>
</dbReference>
<dbReference type="GeneID" id="7832426"/>
<dbReference type="Proteomes" id="UP000009168">
    <property type="component" value="Unassembled WGS sequence"/>
</dbReference>
<evidence type="ECO:0000256" key="1">
    <source>
        <dbReference type="ARBA" id="ARBA00011245"/>
    </source>
</evidence>
<dbReference type="EMBL" id="GG662449">
    <property type="protein sequence ID" value="EAS04354.1"/>
    <property type="molecule type" value="Genomic_DNA"/>
</dbReference>
<keyword evidence="2" id="KW-0547">Nucleotide-binding</keyword>
<accession>I7M3V2</accession>
<dbReference type="SMART" id="SM00220">
    <property type="entry name" value="S_TKc"/>
    <property type="match status" value="1"/>
</dbReference>
<evidence type="ECO:0000259" key="4">
    <source>
        <dbReference type="PROSITE" id="PS50011"/>
    </source>
</evidence>
<keyword evidence="3" id="KW-0067">ATP-binding</keyword>
<dbReference type="PROSITE" id="PS00108">
    <property type="entry name" value="PROTEIN_KINASE_ST"/>
    <property type="match status" value="1"/>
</dbReference>
<evidence type="ECO:0000256" key="3">
    <source>
        <dbReference type="ARBA" id="ARBA00022840"/>
    </source>
</evidence>
<dbReference type="InterPro" id="IPR000719">
    <property type="entry name" value="Prot_kinase_dom"/>
</dbReference>
<dbReference type="Pfam" id="PF00069">
    <property type="entry name" value="Pkinase"/>
    <property type="match status" value="1"/>
</dbReference>
<keyword evidence="5" id="KW-0418">Kinase</keyword>
<reference evidence="6" key="1">
    <citation type="journal article" date="2006" name="PLoS Biol.">
        <title>Macronuclear genome sequence of the ciliate Tetrahymena thermophila, a model eukaryote.</title>
        <authorList>
            <person name="Eisen J.A."/>
            <person name="Coyne R.S."/>
            <person name="Wu M."/>
            <person name="Wu D."/>
            <person name="Thiagarajan M."/>
            <person name="Wortman J.R."/>
            <person name="Badger J.H."/>
            <person name="Ren Q."/>
            <person name="Amedeo P."/>
            <person name="Jones K.M."/>
            <person name="Tallon L.J."/>
            <person name="Delcher A.L."/>
            <person name="Salzberg S.L."/>
            <person name="Silva J.C."/>
            <person name="Haas B.J."/>
            <person name="Majoros W.H."/>
            <person name="Farzad M."/>
            <person name="Carlton J.M."/>
            <person name="Smith R.K. Jr."/>
            <person name="Garg J."/>
            <person name="Pearlman R.E."/>
            <person name="Karrer K.M."/>
            <person name="Sun L."/>
            <person name="Manning G."/>
            <person name="Elde N.C."/>
            <person name="Turkewitz A.P."/>
            <person name="Asai D.J."/>
            <person name="Wilkes D.E."/>
            <person name="Wang Y."/>
            <person name="Cai H."/>
            <person name="Collins K."/>
            <person name="Stewart B.A."/>
            <person name="Lee S.R."/>
            <person name="Wilamowska K."/>
            <person name="Weinberg Z."/>
            <person name="Ruzzo W.L."/>
            <person name="Wloga D."/>
            <person name="Gaertig J."/>
            <person name="Frankel J."/>
            <person name="Tsao C.-C."/>
            <person name="Gorovsky M.A."/>
            <person name="Keeling P.J."/>
            <person name="Waller R.F."/>
            <person name="Patron N.J."/>
            <person name="Cherry J.M."/>
            <person name="Stover N.A."/>
            <person name="Krieger C.J."/>
            <person name="del Toro C."/>
            <person name="Ryder H.F."/>
            <person name="Williamson S.C."/>
            <person name="Barbeau R.A."/>
            <person name="Hamilton E.P."/>
            <person name="Orias E."/>
        </authorList>
    </citation>
    <scope>NUCLEOTIDE SEQUENCE [LARGE SCALE GENOMIC DNA]</scope>
    <source>
        <strain evidence="6">SB210</strain>
    </source>
</reference>